<organism evidence="1 2">
    <name type="scientific">Amazona aestiva</name>
    <name type="common">Blue-fronted Amazon parrot</name>
    <dbReference type="NCBI Taxonomy" id="12930"/>
    <lineage>
        <taxon>Eukaryota</taxon>
        <taxon>Metazoa</taxon>
        <taxon>Chordata</taxon>
        <taxon>Craniata</taxon>
        <taxon>Vertebrata</taxon>
        <taxon>Euteleostomi</taxon>
        <taxon>Archelosauria</taxon>
        <taxon>Archosauria</taxon>
        <taxon>Dinosauria</taxon>
        <taxon>Saurischia</taxon>
        <taxon>Theropoda</taxon>
        <taxon>Coelurosauria</taxon>
        <taxon>Aves</taxon>
        <taxon>Neognathae</taxon>
        <taxon>Neoaves</taxon>
        <taxon>Telluraves</taxon>
        <taxon>Australaves</taxon>
        <taxon>Psittaciformes</taxon>
        <taxon>Psittacidae</taxon>
        <taxon>Amazona</taxon>
    </lineage>
</organism>
<dbReference type="Proteomes" id="UP000051836">
    <property type="component" value="Unassembled WGS sequence"/>
</dbReference>
<evidence type="ECO:0000313" key="2">
    <source>
        <dbReference type="Proteomes" id="UP000051836"/>
    </source>
</evidence>
<protein>
    <submittedName>
        <fullName evidence="1">Uncharacterized protein</fullName>
    </submittedName>
</protein>
<name>A0A0Q3QT16_AMAAE</name>
<keyword evidence="2" id="KW-1185">Reference proteome</keyword>
<dbReference type="EMBL" id="LMAW01002868">
    <property type="protein sequence ID" value="KQK76265.1"/>
    <property type="molecule type" value="Genomic_DNA"/>
</dbReference>
<gene>
    <name evidence="1" type="ORF">AAES_137744</name>
</gene>
<evidence type="ECO:0000313" key="1">
    <source>
        <dbReference type="EMBL" id="KQK76265.1"/>
    </source>
</evidence>
<sequence length="110" mass="12790">MFFGRITDTVTEKTENLSYEEKEQNADNSLILMSFQQDTENKRTHHHTDANVYVPSQRPVIQNEGKNCKVPIPNNGRIPTFVPLILPNYYTHGLWTLLCAAEIQRHMRAY</sequence>
<comment type="caution">
    <text evidence="1">The sequence shown here is derived from an EMBL/GenBank/DDBJ whole genome shotgun (WGS) entry which is preliminary data.</text>
</comment>
<accession>A0A0Q3QT16</accession>
<reference evidence="1 2" key="1">
    <citation type="submission" date="2015-10" db="EMBL/GenBank/DDBJ databases">
        <authorList>
            <person name="Gilbert D.G."/>
        </authorList>
    </citation>
    <scope>NUCLEOTIDE SEQUENCE [LARGE SCALE GENOMIC DNA]</scope>
    <source>
        <strain evidence="1">FVVF132</strain>
    </source>
</reference>
<dbReference type="OrthoDB" id="10646090at2759"/>
<dbReference type="AlphaFoldDB" id="A0A0Q3QT16"/>
<proteinExistence type="predicted"/>